<feature type="transmembrane region" description="Helical" evidence="9">
    <location>
        <begin position="12"/>
        <end position="35"/>
    </location>
</feature>
<name>A0A292YLY0_9BACL</name>
<dbReference type="PANTHER" id="PTHR35011:SF2">
    <property type="entry name" value="2,3-DIKETO-L-GULONATE TRAP TRANSPORTER SMALL PERMEASE PROTEIN YIAM"/>
    <property type="match status" value="1"/>
</dbReference>
<evidence type="ECO:0000256" key="6">
    <source>
        <dbReference type="ARBA" id="ARBA00022989"/>
    </source>
</evidence>
<evidence type="ECO:0000256" key="1">
    <source>
        <dbReference type="ARBA" id="ARBA00004429"/>
    </source>
</evidence>
<evidence type="ECO:0000256" key="5">
    <source>
        <dbReference type="ARBA" id="ARBA00022692"/>
    </source>
</evidence>
<organism evidence="11 12">
    <name type="scientific">Effusibacillus lacus</name>
    <dbReference type="NCBI Taxonomy" id="1348429"/>
    <lineage>
        <taxon>Bacteria</taxon>
        <taxon>Bacillati</taxon>
        <taxon>Bacillota</taxon>
        <taxon>Bacilli</taxon>
        <taxon>Bacillales</taxon>
        <taxon>Alicyclobacillaceae</taxon>
        <taxon>Effusibacillus</taxon>
    </lineage>
</organism>
<comment type="caution">
    <text evidence="11">The sequence shown here is derived from an EMBL/GenBank/DDBJ whole genome shotgun (WGS) entry which is preliminary data.</text>
</comment>
<feature type="transmembrane region" description="Helical" evidence="9">
    <location>
        <begin position="127"/>
        <end position="148"/>
    </location>
</feature>
<keyword evidence="6 9" id="KW-1133">Transmembrane helix</keyword>
<proteinExistence type="inferred from homology"/>
<keyword evidence="3" id="KW-1003">Cell membrane</keyword>
<dbReference type="Proteomes" id="UP000217785">
    <property type="component" value="Unassembled WGS sequence"/>
</dbReference>
<dbReference type="InterPro" id="IPR007387">
    <property type="entry name" value="TRAP_DctQ"/>
</dbReference>
<evidence type="ECO:0000256" key="8">
    <source>
        <dbReference type="ARBA" id="ARBA00038436"/>
    </source>
</evidence>
<dbReference type="OrthoDB" id="2086825at2"/>
<gene>
    <name evidence="11" type="ORF">EFBL_1802</name>
</gene>
<dbReference type="EMBL" id="BDUF01000051">
    <property type="protein sequence ID" value="GAX90176.1"/>
    <property type="molecule type" value="Genomic_DNA"/>
</dbReference>
<dbReference type="Pfam" id="PF04290">
    <property type="entry name" value="DctQ"/>
    <property type="match status" value="1"/>
</dbReference>
<evidence type="ECO:0000313" key="12">
    <source>
        <dbReference type="Proteomes" id="UP000217785"/>
    </source>
</evidence>
<reference evidence="12" key="1">
    <citation type="submission" date="2017-07" db="EMBL/GenBank/DDBJ databases">
        <title>Draft genome sequence of Effusibacillus lacus strain skLN1.</title>
        <authorList>
            <person name="Watanabe M."/>
            <person name="Kojima H."/>
            <person name="Fukui M."/>
        </authorList>
    </citation>
    <scope>NUCLEOTIDE SEQUENCE [LARGE SCALE GENOMIC DNA]</scope>
    <source>
        <strain evidence="12">skLN1</strain>
    </source>
</reference>
<feature type="transmembrane region" description="Helical" evidence="9">
    <location>
        <begin position="86"/>
        <end position="107"/>
    </location>
</feature>
<dbReference type="InterPro" id="IPR055348">
    <property type="entry name" value="DctQ"/>
</dbReference>
<dbReference type="GO" id="GO:0022857">
    <property type="term" value="F:transmembrane transporter activity"/>
    <property type="evidence" value="ECO:0007669"/>
    <property type="project" value="TreeGrafter"/>
</dbReference>
<comment type="subcellular location">
    <subcellularLocation>
        <location evidence="1">Cell inner membrane</location>
        <topology evidence="1">Multi-pass membrane protein</topology>
    </subcellularLocation>
</comment>
<dbReference type="PANTHER" id="PTHR35011">
    <property type="entry name" value="2,3-DIKETO-L-GULONATE TRAP TRANSPORTER SMALL PERMEASE PROTEIN YIAM"/>
    <property type="match status" value="1"/>
</dbReference>
<keyword evidence="4" id="KW-0997">Cell inner membrane</keyword>
<keyword evidence="5 9" id="KW-0812">Transmembrane</keyword>
<evidence type="ECO:0000256" key="2">
    <source>
        <dbReference type="ARBA" id="ARBA00022448"/>
    </source>
</evidence>
<accession>A0A292YLY0</accession>
<dbReference type="AlphaFoldDB" id="A0A292YLY0"/>
<keyword evidence="7 9" id="KW-0472">Membrane</keyword>
<evidence type="ECO:0000259" key="10">
    <source>
        <dbReference type="Pfam" id="PF04290"/>
    </source>
</evidence>
<keyword evidence="12" id="KW-1185">Reference proteome</keyword>
<evidence type="ECO:0000313" key="11">
    <source>
        <dbReference type="EMBL" id="GAX90176.1"/>
    </source>
</evidence>
<protein>
    <submittedName>
        <fullName evidence="11">C4-dicarboxylate ABC transporter permease</fullName>
    </submittedName>
</protein>
<feature type="domain" description="Tripartite ATP-independent periplasmic transporters DctQ component" evidence="10">
    <location>
        <begin position="23"/>
        <end position="150"/>
    </location>
</feature>
<evidence type="ECO:0000256" key="7">
    <source>
        <dbReference type="ARBA" id="ARBA00023136"/>
    </source>
</evidence>
<dbReference type="GO" id="GO:0015740">
    <property type="term" value="P:C4-dicarboxylate transport"/>
    <property type="evidence" value="ECO:0007669"/>
    <property type="project" value="TreeGrafter"/>
</dbReference>
<evidence type="ECO:0000256" key="9">
    <source>
        <dbReference type="SAM" id="Phobius"/>
    </source>
</evidence>
<evidence type="ECO:0000256" key="3">
    <source>
        <dbReference type="ARBA" id="ARBA00022475"/>
    </source>
</evidence>
<dbReference type="RefSeq" id="WP_096181887.1">
    <property type="nucleotide sequence ID" value="NZ_BDUF01000051.1"/>
</dbReference>
<keyword evidence="2" id="KW-0813">Transport</keyword>
<dbReference type="GO" id="GO:0005886">
    <property type="term" value="C:plasma membrane"/>
    <property type="evidence" value="ECO:0007669"/>
    <property type="project" value="UniProtKB-SubCell"/>
</dbReference>
<sequence>MGVLVSALNRIMRFLVNILLFAMVMAVFLQVLFRFLIDQPLAWTEELARYLLIWITFLGSAYAMSVRAHIGTDYILNYLSPGLKKIVLVLGTAASCLFFGIMAIEGYTLAMRGMVQTSPTLQLPMGLVYSVIPISGALLIVNLLHVAWQDYNRIGGDQ</sequence>
<feature type="transmembrane region" description="Helical" evidence="9">
    <location>
        <begin position="47"/>
        <end position="65"/>
    </location>
</feature>
<comment type="similarity">
    <text evidence="8">Belongs to the TRAP transporter small permease family.</text>
</comment>
<evidence type="ECO:0000256" key="4">
    <source>
        <dbReference type="ARBA" id="ARBA00022519"/>
    </source>
</evidence>